<feature type="region of interest" description="Disordered" evidence="1">
    <location>
        <begin position="1"/>
        <end position="23"/>
    </location>
</feature>
<evidence type="ECO:0000313" key="2">
    <source>
        <dbReference type="EMBL" id="CAG5083900.1"/>
    </source>
</evidence>
<keyword evidence="3" id="KW-1185">Reference proteome</keyword>
<proteinExistence type="predicted"/>
<organism evidence="2 3">
    <name type="scientific">Thermobacillus xylanilyticus</name>
    <dbReference type="NCBI Taxonomy" id="76633"/>
    <lineage>
        <taxon>Bacteria</taxon>
        <taxon>Bacillati</taxon>
        <taxon>Bacillota</taxon>
        <taxon>Bacilli</taxon>
        <taxon>Bacillales</taxon>
        <taxon>Paenibacillaceae</taxon>
        <taxon>Thermobacillus</taxon>
    </lineage>
</organism>
<comment type="caution">
    <text evidence="2">The sequence shown here is derived from an EMBL/GenBank/DDBJ whole genome shotgun (WGS) entry which is preliminary data.</text>
</comment>
<evidence type="ECO:0000256" key="1">
    <source>
        <dbReference type="SAM" id="MobiDB-lite"/>
    </source>
</evidence>
<dbReference type="Proteomes" id="UP000681526">
    <property type="component" value="Unassembled WGS sequence"/>
</dbReference>
<sequence length="54" mass="5668">MELFSRAKPEHPAASVTVNGEPATDGGISVALESGDNEFRIAVRAKTAMSGHTR</sequence>
<reference evidence="2 3" key="1">
    <citation type="submission" date="2021-04" db="EMBL/GenBank/DDBJ databases">
        <authorList>
            <person name="Rakotoarivonina H."/>
        </authorList>
    </citation>
    <scope>NUCLEOTIDE SEQUENCE [LARGE SCALE GENOMIC DNA]</scope>
    <source>
        <strain evidence="2 3">XE</strain>
    </source>
</reference>
<feature type="compositionally biased region" description="Basic and acidic residues" evidence="1">
    <location>
        <begin position="1"/>
        <end position="11"/>
    </location>
</feature>
<name>A0ABN7RWK1_THEXY</name>
<evidence type="ECO:0000313" key="3">
    <source>
        <dbReference type="Proteomes" id="UP000681526"/>
    </source>
</evidence>
<dbReference type="EMBL" id="CAJRAY010000033">
    <property type="protein sequence ID" value="CAG5083900.1"/>
    <property type="molecule type" value="Genomic_DNA"/>
</dbReference>
<protein>
    <submittedName>
        <fullName evidence="2">Uncharacterized protein</fullName>
    </submittedName>
</protein>
<gene>
    <name evidence="2" type="primary">txxe 1561</name>
    <name evidence="2" type="ORF">TXXE_07280</name>
</gene>
<accession>A0ABN7RWK1</accession>